<feature type="transmembrane region" description="Helical" evidence="2">
    <location>
        <begin position="40"/>
        <end position="61"/>
    </location>
</feature>
<gene>
    <name evidence="3" type="ORF">C9I49_10920</name>
    <name evidence="4" type="ORF">SAMN05216222_3674</name>
</gene>
<proteinExistence type="predicted"/>
<feature type="region of interest" description="Disordered" evidence="1">
    <location>
        <begin position="184"/>
        <end position="204"/>
    </location>
</feature>
<sequence>MAGLARRSEKRTFLPPDRPIYSMGRMGTATMKRDYLNRELGLFMIGAIAGMSEIVVFLALKKSGYETLSWVIMASSAGMIAAAYAMSRMLKDIHALDEEEQLSTDSLLYKSPNLPASPSSYIPPVIDDPLIESMTFPYATKALEAARQATLKFWIDYDPERPPLQKSVQSFIAERGIPARQAAELASAIKPDNVSDRPDTSPGK</sequence>
<dbReference type="Proteomes" id="UP000198481">
    <property type="component" value="Chromosome I"/>
</dbReference>
<keyword evidence="2" id="KW-1133">Transmembrane helix</keyword>
<dbReference type="STRING" id="1148509.SAMN05216222_3674"/>
<accession>A0A1H1YZX4</accession>
<evidence type="ECO:0000313" key="4">
    <source>
        <dbReference type="EMBL" id="SDT26862.1"/>
    </source>
</evidence>
<reference evidence="5" key="2">
    <citation type="submission" date="2016-10" db="EMBL/GenBank/DDBJ databases">
        <authorList>
            <person name="Varghese N."/>
            <person name="Submissions S."/>
        </authorList>
    </citation>
    <scope>NUCLEOTIDE SEQUENCE [LARGE SCALE GENOMIC DNA]</scope>
    <source>
        <strain evidence="5">LMG 26867</strain>
    </source>
</reference>
<dbReference type="EMBL" id="QFAW01000011">
    <property type="protein sequence ID" value="PWE45447.1"/>
    <property type="molecule type" value="Genomic_DNA"/>
</dbReference>
<evidence type="ECO:0000256" key="1">
    <source>
        <dbReference type="SAM" id="MobiDB-lite"/>
    </source>
</evidence>
<feature type="compositionally biased region" description="Basic and acidic residues" evidence="1">
    <location>
        <begin position="193"/>
        <end position="204"/>
    </location>
</feature>
<name>A0A1H1YZX4_9PSED</name>
<keyword evidence="2" id="KW-0472">Membrane</keyword>
<reference evidence="3 6" key="3">
    <citation type="submission" date="2018-05" db="EMBL/GenBank/DDBJ databases">
        <title>Genome sequences of two Antarctic strains of Pseudomonas prosekii: insights into adaptation to extreme conditions.</title>
        <authorList>
            <person name="Snopkova K."/>
            <person name="Dufkova K."/>
            <person name="Cejkova D."/>
            <person name="Sedlacek I."/>
            <person name="Smajs D."/>
        </authorList>
    </citation>
    <scope>NUCLEOTIDE SEQUENCE [LARGE SCALE GENOMIC DNA]</scope>
    <source>
        <strain evidence="3 6">P2673</strain>
    </source>
</reference>
<evidence type="ECO:0000313" key="3">
    <source>
        <dbReference type="EMBL" id="PWE45447.1"/>
    </source>
</evidence>
<keyword evidence="2" id="KW-0812">Transmembrane</keyword>
<protein>
    <submittedName>
        <fullName evidence="4">Uncharacterized protein</fullName>
    </submittedName>
</protein>
<reference evidence="4" key="1">
    <citation type="submission" date="2016-10" db="EMBL/GenBank/DDBJ databases">
        <authorList>
            <person name="de Groot N.N."/>
        </authorList>
    </citation>
    <scope>NUCLEOTIDE SEQUENCE [LARGE SCALE GENOMIC DNA]</scope>
    <source>
        <strain evidence="4">LMG 26867</strain>
    </source>
</reference>
<dbReference type="EMBL" id="LT629762">
    <property type="protein sequence ID" value="SDT26862.1"/>
    <property type="molecule type" value="Genomic_DNA"/>
</dbReference>
<feature type="transmembrane region" description="Helical" evidence="2">
    <location>
        <begin position="67"/>
        <end position="86"/>
    </location>
</feature>
<dbReference type="AlphaFoldDB" id="A0A1H1YZX4"/>
<evidence type="ECO:0000256" key="2">
    <source>
        <dbReference type="SAM" id="Phobius"/>
    </source>
</evidence>
<evidence type="ECO:0000313" key="6">
    <source>
        <dbReference type="Proteomes" id="UP000245056"/>
    </source>
</evidence>
<dbReference type="Proteomes" id="UP000245056">
    <property type="component" value="Unassembled WGS sequence"/>
</dbReference>
<evidence type="ECO:0000313" key="5">
    <source>
        <dbReference type="Proteomes" id="UP000198481"/>
    </source>
</evidence>
<organism evidence="4 5">
    <name type="scientific">Pseudomonas prosekii</name>
    <dbReference type="NCBI Taxonomy" id="1148509"/>
    <lineage>
        <taxon>Bacteria</taxon>
        <taxon>Pseudomonadati</taxon>
        <taxon>Pseudomonadota</taxon>
        <taxon>Gammaproteobacteria</taxon>
        <taxon>Pseudomonadales</taxon>
        <taxon>Pseudomonadaceae</taxon>
        <taxon>Pseudomonas</taxon>
    </lineage>
</organism>